<keyword evidence="1" id="KW-1133">Transmembrane helix</keyword>
<protein>
    <submittedName>
        <fullName evidence="2">Uncharacterized protein</fullName>
    </submittedName>
</protein>
<keyword evidence="1" id="KW-0472">Membrane</keyword>
<proteinExistence type="predicted"/>
<dbReference type="HOGENOM" id="CLU_2922329_0_0_1"/>
<evidence type="ECO:0000313" key="2">
    <source>
        <dbReference type="EMBL" id="CCD42620.1"/>
    </source>
</evidence>
<evidence type="ECO:0000313" key="3">
    <source>
        <dbReference type="Proteomes" id="UP000008177"/>
    </source>
</evidence>
<dbReference type="EMBL" id="FQ790247">
    <property type="protein sequence ID" value="CCD42620.1"/>
    <property type="molecule type" value="Genomic_DNA"/>
</dbReference>
<sequence length="61" mass="6961">MIRRTKWAIQVVCSISVSVLVQLFGSQLFLSNVSMHLIKYLKLPRDNQDALINVQGAFWPS</sequence>
<dbReference type="AlphaFoldDB" id="G2XP14"/>
<dbReference type="InParanoid" id="G2XP14"/>
<evidence type="ECO:0000256" key="1">
    <source>
        <dbReference type="SAM" id="Phobius"/>
    </source>
</evidence>
<accession>G2XP14</accession>
<gene>
    <name evidence="2" type="ORF">BofuT4_uP074220.1</name>
</gene>
<reference evidence="3" key="1">
    <citation type="journal article" date="2011" name="PLoS Genet.">
        <title>Genomic analysis of the necrotrophic fungal pathogens Sclerotinia sclerotiorum and Botrytis cinerea.</title>
        <authorList>
            <person name="Amselem J."/>
            <person name="Cuomo C.A."/>
            <person name="van Kan J.A."/>
            <person name="Viaud M."/>
            <person name="Benito E.P."/>
            <person name="Couloux A."/>
            <person name="Coutinho P.M."/>
            <person name="de Vries R.P."/>
            <person name="Dyer P.S."/>
            <person name="Fillinger S."/>
            <person name="Fournier E."/>
            <person name="Gout L."/>
            <person name="Hahn M."/>
            <person name="Kohn L."/>
            <person name="Lapalu N."/>
            <person name="Plummer K.M."/>
            <person name="Pradier J.M."/>
            <person name="Quevillon E."/>
            <person name="Sharon A."/>
            <person name="Simon A."/>
            <person name="ten Have A."/>
            <person name="Tudzynski B."/>
            <person name="Tudzynski P."/>
            <person name="Wincker P."/>
            <person name="Andrew M."/>
            <person name="Anthouard V."/>
            <person name="Beever R.E."/>
            <person name="Beffa R."/>
            <person name="Benoit I."/>
            <person name="Bouzid O."/>
            <person name="Brault B."/>
            <person name="Chen Z."/>
            <person name="Choquer M."/>
            <person name="Collemare J."/>
            <person name="Cotton P."/>
            <person name="Danchin E.G."/>
            <person name="Da Silva C."/>
            <person name="Gautier A."/>
            <person name="Giraud C."/>
            <person name="Giraud T."/>
            <person name="Gonzalez C."/>
            <person name="Grossetete S."/>
            <person name="Guldener U."/>
            <person name="Henrissat B."/>
            <person name="Howlett B.J."/>
            <person name="Kodira C."/>
            <person name="Kretschmer M."/>
            <person name="Lappartient A."/>
            <person name="Leroch M."/>
            <person name="Levis C."/>
            <person name="Mauceli E."/>
            <person name="Neuveglise C."/>
            <person name="Oeser B."/>
            <person name="Pearson M."/>
            <person name="Poulain J."/>
            <person name="Poussereau N."/>
            <person name="Quesneville H."/>
            <person name="Rascle C."/>
            <person name="Schumacher J."/>
            <person name="Segurens B."/>
            <person name="Sexton A."/>
            <person name="Silva E."/>
            <person name="Sirven C."/>
            <person name="Soanes D.M."/>
            <person name="Talbot N.J."/>
            <person name="Templeton M."/>
            <person name="Yandava C."/>
            <person name="Yarden O."/>
            <person name="Zeng Q."/>
            <person name="Rollins J.A."/>
            <person name="Lebrun M.H."/>
            <person name="Dickman M."/>
        </authorList>
    </citation>
    <scope>NUCLEOTIDE SEQUENCE [LARGE SCALE GENOMIC DNA]</scope>
    <source>
        <strain evidence="3">T4</strain>
    </source>
</reference>
<dbReference type="Proteomes" id="UP000008177">
    <property type="component" value="Unplaced contigs"/>
</dbReference>
<keyword evidence="1" id="KW-0812">Transmembrane</keyword>
<name>G2XP14_BOTF4</name>
<feature type="transmembrane region" description="Helical" evidence="1">
    <location>
        <begin position="7"/>
        <end position="30"/>
    </location>
</feature>
<organism evidence="2 3">
    <name type="scientific">Botryotinia fuckeliana (strain T4)</name>
    <name type="common">Noble rot fungus</name>
    <name type="synonym">Botrytis cinerea</name>
    <dbReference type="NCBI Taxonomy" id="999810"/>
    <lineage>
        <taxon>Eukaryota</taxon>
        <taxon>Fungi</taxon>
        <taxon>Dikarya</taxon>
        <taxon>Ascomycota</taxon>
        <taxon>Pezizomycotina</taxon>
        <taxon>Leotiomycetes</taxon>
        <taxon>Helotiales</taxon>
        <taxon>Sclerotiniaceae</taxon>
        <taxon>Botrytis</taxon>
    </lineage>
</organism>